<keyword evidence="10" id="KW-1185">Reference proteome</keyword>
<feature type="transmembrane region" description="Helical" evidence="8">
    <location>
        <begin position="111"/>
        <end position="135"/>
    </location>
</feature>
<comment type="subcellular location">
    <subcellularLocation>
        <location evidence="1 8">Cell membrane</location>
        <topology evidence="1 8">Multi-pass membrane protein</topology>
    </subcellularLocation>
</comment>
<feature type="transmembrane region" description="Helical" evidence="8">
    <location>
        <begin position="155"/>
        <end position="172"/>
    </location>
</feature>
<dbReference type="InterPro" id="IPR013604">
    <property type="entry name" value="7TM_chemorcpt"/>
</dbReference>
<keyword evidence="5 8" id="KW-0472">Membrane</keyword>
<dbReference type="PANTHER" id="PTHR21143:SF104">
    <property type="entry name" value="GUSTATORY RECEPTOR 8A-RELATED"/>
    <property type="match status" value="1"/>
</dbReference>
<dbReference type="GO" id="GO:0030424">
    <property type="term" value="C:axon"/>
    <property type="evidence" value="ECO:0000318"/>
    <property type="project" value="GO_Central"/>
</dbReference>
<dbReference type="EMBL" id="KQ971344">
    <property type="protein sequence ID" value="EFA05764.1"/>
    <property type="molecule type" value="Genomic_DNA"/>
</dbReference>
<proteinExistence type="inferred from homology"/>
<dbReference type="OrthoDB" id="6760735at2759"/>
<evidence type="ECO:0000256" key="2">
    <source>
        <dbReference type="ARBA" id="ARBA00022475"/>
    </source>
</evidence>
<evidence type="ECO:0000256" key="8">
    <source>
        <dbReference type="RuleBase" id="RU363108"/>
    </source>
</evidence>
<name>D2A4G8_TRICA</name>
<dbReference type="GO" id="GO:0043025">
    <property type="term" value="C:neuronal cell body"/>
    <property type="evidence" value="ECO:0000318"/>
    <property type="project" value="GO_Central"/>
</dbReference>
<evidence type="ECO:0000313" key="9">
    <source>
        <dbReference type="EMBL" id="EFA05764.1"/>
    </source>
</evidence>
<feature type="transmembrane region" description="Helical" evidence="8">
    <location>
        <begin position="58"/>
        <end position="81"/>
    </location>
</feature>
<dbReference type="GO" id="GO:0007165">
    <property type="term" value="P:signal transduction"/>
    <property type="evidence" value="ECO:0007669"/>
    <property type="project" value="UniProtKB-KW"/>
</dbReference>
<evidence type="ECO:0000256" key="5">
    <source>
        <dbReference type="ARBA" id="ARBA00023136"/>
    </source>
</evidence>
<evidence type="ECO:0000256" key="7">
    <source>
        <dbReference type="ARBA" id="ARBA00023224"/>
    </source>
</evidence>
<evidence type="ECO:0000256" key="1">
    <source>
        <dbReference type="ARBA" id="ARBA00004651"/>
    </source>
</evidence>
<dbReference type="Proteomes" id="UP000007266">
    <property type="component" value="Linkage group 6"/>
</dbReference>
<evidence type="ECO:0000256" key="6">
    <source>
        <dbReference type="ARBA" id="ARBA00023170"/>
    </source>
</evidence>
<dbReference type="GO" id="GO:0005886">
    <property type="term" value="C:plasma membrane"/>
    <property type="evidence" value="ECO:0007669"/>
    <property type="project" value="UniProtKB-SubCell"/>
</dbReference>
<feature type="transmembrane region" description="Helical" evidence="8">
    <location>
        <begin position="248"/>
        <end position="272"/>
    </location>
</feature>
<protein>
    <recommendedName>
        <fullName evidence="8">Gustatory receptor</fullName>
    </recommendedName>
</protein>
<comment type="similarity">
    <text evidence="8">Belongs to the insect chemoreceptor superfamily. Gustatory receptor (GR) family.</text>
</comment>
<sequence>MTTSQLHLFFKVGNVLAIMPQNNTLGKVYTILIFTLLFAGAIYSTIERNYDYFFMKNVFLYTNDVIFVCLNFYVTIIITFWKRKQWKMFWEKFNMSYKLTQTYDNRRDYPFTIFLISHVIFFAVGVYNACVWYGIEGITMIKKFGIRRMENYIHFFYSLFLTITLGMLLTRYKKLNTILNSYVTKKLRFYDSTSRKMSYIVCHLKDTVNIFNDLYGWPLFFIIYQTLLQFLIYLYFMITNEESFEVIVVQMSLISITLCMTVSLILTCSKVVQESYKLVSLTYKLRWAVTENIQKQELYEFTNLVVVNLPKFTAADFFEIDKNTILQIFATVNTLLVILIQMGQVNVTSSHRKIRE</sequence>
<evidence type="ECO:0000256" key="3">
    <source>
        <dbReference type="ARBA" id="ARBA00022692"/>
    </source>
</evidence>
<keyword evidence="4 8" id="KW-1133">Transmembrane helix</keyword>
<dbReference type="GO" id="GO:0050909">
    <property type="term" value="P:sensory perception of taste"/>
    <property type="evidence" value="ECO:0007669"/>
    <property type="project" value="InterPro"/>
</dbReference>
<feature type="transmembrane region" description="Helical" evidence="8">
    <location>
        <begin position="28"/>
        <end position="46"/>
    </location>
</feature>
<dbReference type="GO" id="GO:0007635">
    <property type="term" value="P:chemosensory behavior"/>
    <property type="evidence" value="ECO:0000318"/>
    <property type="project" value="GO_Central"/>
</dbReference>
<dbReference type="GO" id="GO:0030425">
    <property type="term" value="C:dendrite"/>
    <property type="evidence" value="ECO:0000318"/>
    <property type="project" value="GO_Central"/>
</dbReference>
<comment type="function">
    <text evidence="8">Gustatory receptor which mediates acceptance or avoidance behavior, depending on its substrates.</text>
</comment>
<organism evidence="9 10">
    <name type="scientific">Tribolium castaneum</name>
    <name type="common">Red flour beetle</name>
    <dbReference type="NCBI Taxonomy" id="7070"/>
    <lineage>
        <taxon>Eukaryota</taxon>
        <taxon>Metazoa</taxon>
        <taxon>Ecdysozoa</taxon>
        <taxon>Arthropoda</taxon>
        <taxon>Hexapoda</taxon>
        <taxon>Insecta</taxon>
        <taxon>Pterygota</taxon>
        <taxon>Neoptera</taxon>
        <taxon>Endopterygota</taxon>
        <taxon>Coleoptera</taxon>
        <taxon>Polyphaga</taxon>
        <taxon>Cucujiformia</taxon>
        <taxon>Tenebrionidae</taxon>
        <taxon>Tenebrionidae incertae sedis</taxon>
        <taxon>Tribolium</taxon>
    </lineage>
</organism>
<reference evidence="9 10" key="2">
    <citation type="journal article" date="2010" name="Nucleic Acids Res.">
        <title>BeetleBase in 2010: revisions to provide comprehensive genomic information for Tribolium castaneum.</title>
        <authorList>
            <person name="Kim H.S."/>
            <person name="Murphy T."/>
            <person name="Xia J."/>
            <person name="Caragea D."/>
            <person name="Park Y."/>
            <person name="Beeman R.W."/>
            <person name="Lorenzen M.D."/>
            <person name="Butcher S."/>
            <person name="Manak J.R."/>
            <person name="Brown S.J."/>
        </authorList>
    </citation>
    <scope>GENOME REANNOTATION</scope>
    <source>
        <strain evidence="9 10">Georgia GA2</strain>
    </source>
</reference>
<evidence type="ECO:0000313" key="10">
    <source>
        <dbReference type="Proteomes" id="UP000007266"/>
    </source>
</evidence>
<evidence type="ECO:0000256" key="4">
    <source>
        <dbReference type="ARBA" id="ARBA00022989"/>
    </source>
</evidence>
<keyword evidence="2 8" id="KW-1003">Cell membrane</keyword>
<dbReference type="AlphaFoldDB" id="D2A4G8"/>
<gene>
    <name evidence="9" type="primary">TcGr38</name>
    <name evidence="9" type="ORF">TcasGA2_TC030137</name>
</gene>
<feature type="transmembrane region" description="Helical" evidence="8">
    <location>
        <begin position="214"/>
        <end position="236"/>
    </location>
</feature>
<dbReference type="HOGENOM" id="CLU_060014_0_0_1"/>
<reference evidence="9 10" key="1">
    <citation type="journal article" date="2008" name="Nature">
        <title>The genome of the model beetle and pest Tribolium castaneum.</title>
        <authorList>
            <consortium name="Tribolium Genome Sequencing Consortium"/>
            <person name="Richards S."/>
            <person name="Gibbs R.A."/>
            <person name="Weinstock G.M."/>
            <person name="Brown S.J."/>
            <person name="Denell R."/>
            <person name="Beeman R.W."/>
            <person name="Gibbs R."/>
            <person name="Beeman R.W."/>
            <person name="Brown S.J."/>
            <person name="Bucher G."/>
            <person name="Friedrich M."/>
            <person name="Grimmelikhuijzen C.J."/>
            <person name="Klingler M."/>
            <person name="Lorenzen M."/>
            <person name="Richards S."/>
            <person name="Roth S."/>
            <person name="Schroder R."/>
            <person name="Tautz D."/>
            <person name="Zdobnov E.M."/>
            <person name="Muzny D."/>
            <person name="Gibbs R.A."/>
            <person name="Weinstock G.M."/>
            <person name="Attaway T."/>
            <person name="Bell S."/>
            <person name="Buhay C.J."/>
            <person name="Chandrabose M.N."/>
            <person name="Chavez D."/>
            <person name="Clerk-Blankenburg K.P."/>
            <person name="Cree A."/>
            <person name="Dao M."/>
            <person name="Davis C."/>
            <person name="Chacko J."/>
            <person name="Dinh H."/>
            <person name="Dugan-Rocha S."/>
            <person name="Fowler G."/>
            <person name="Garner T.T."/>
            <person name="Garnes J."/>
            <person name="Gnirke A."/>
            <person name="Hawes A."/>
            <person name="Hernandez J."/>
            <person name="Hines S."/>
            <person name="Holder M."/>
            <person name="Hume J."/>
            <person name="Jhangiani S.N."/>
            <person name="Joshi V."/>
            <person name="Khan Z.M."/>
            <person name="Jackson L."/>
            <person name="Kovar C."/>
            <person name="Kowis A."/>
            <person name="Lee S."/>
            <person name="Lewis L.R."/>
            <person name="Margolis J."/>
            <person name="Morgan M."/>
            <person name="Nazareth L.V."/>
            <person name="Nguyen N."/>
            <person name="Okwuonu G."/>
            <person name="Parker D."/>
            <person name="Richards S."/>
            <person name="Ruiz S.J."/>
            <person name="Santibanez J."/>
            <person name="Savard J."/>
            <person name="Scherer S.E."/>
            <person name="Schneider B."/>
            <person name="Sodergren E."/>
            <person name="Tautz D."/>
            <person name="Vattahil S."/>
            <person name="Villasana D."/>
            <person name="White C.S."/>
            <person name="Wright R."/>
            <person name="Park Y."/>
            <person name="Beeman R.W."/>
            <person name="Lord J."/>
            <person name="Oppert B."/>
            <person name="Lorenzen M."/>
            <person name="Brown S."/>
            <person name="Wang L."/>
            <person name="Savard J."/>
            <person name="Tautz D."/>
            <person name="Richards S."/>
            <person name="Weinstock G."/>
            <person name="Gibbs R.A."/>
            <person name="Liu Y."/>
            <person name="Worley K."/>
            <person name="Weinstock G."/>
            <person name="Elsik C.G."/>
            <person name="Reese J.T."/>
            <person name="Elhaik E."/>
            <person name="Landan G."/>
            <person name="Graur D."/>
            <person name="Arensburger P."/>
            <person name="Atkinson P."/>
            <person name="Beeman R.W."/>
            <person name="Beidler J."/>
            <person name="Brown S.J."/>
            <person name="Demuth J.P."/>
            <person name="Drury D.W."/>
            <person name="Du Y.Z."/>
            <person name="Fujiwara H."/>
            <person name="Lorenzen M."/>
            <person name="Maselli V."/>
            <person name="Osanai M."/>
            <person name="Park Y."/>
            <person name="Robertson H.M."/>
            <person name="Tu Z."/>
            <person name="Wang J.J."/>
            <person name="Wang S."/>
            <person name="Richards S."/>
            <person name="Song H."/>
            <person name="Zhang L."/>
            <person name="Sodergren E."/>
            <person name="Werner D."/>
            <person name="Stanke M."/>
            <person name="Morgenstern B."/>
            <person name="Solovyev V."/>
            <person name="Kosarev P."/>
            <person name="Brown G."/>
            <person name="Chen H.C."/>
            <person name="Ermolaeva O."/>
            <person name="Hlavina W."/>
            <person name="Kapustin Y."/>
            <person name="Kiryutin B."/>
            <person name="Kitts P."/>
            <person name="Maglott D."/>
            <person name="Pruitt K."/>
            <person name="Sapojnikov V."/>
            <person name="Souvorov A."/>
            <person name="Mackey A.J."/>
            <person name="Waterhouse R.M."/>
            <person name="Wyder S."/>
            <person name="Zdobnov E.M."/>
            <person name="Zdobnov E.M."/>
            <person name="Wyder S."/>
            <person name="Kriventseva E.V."/>
            <person name="Kadowaki T."/>
            <person name="Bork P."/>
            <person name="Aranda M."/>
            <person name="Bao R."/>
            <person name="Beermann A."/>
            <person name="Berns N."/>
            <person name="Bolognesi R."/>
            <person name="Bonneton F."/>
            <person name="Bopp D."/>
            <person name="Brown S.J."/>
            <person name="Bucher G."/>
            <person name="Butts T."/>
            <person name="Chaumot A."/>
            <person name="Denell R.E."/>
            <person name="Ferrier D.E."/>
            <person name="Friedrich M."/>
            <person name="Gordon C.M."/>
            <person name="Jindra M."/>
            <person name="Klingler M."/>
            <person name="Lan Q."/>
            <person name="Lattorff H.M."/>
            <person name="Laudet V."/>
            <person name="von Levetsow C."/>
            <person name="Liu Z."/>
            <person name="Lutz R."/>
            <person name="Lynch J.A."/>
            <person name="da Fonseca R.N."/>
            <person name="Posnien N."/>
            <person name="Reuter R."/>
            <person name="Roth S."/>
            <person name="Savard J."/>
            <person name="Schinko J.B."/>
            <person name="Schmitt C."/>
            <person name="Schoppmeier M."/>
            <person name="Schroder R."/>
            <person name="Shippy T.D."/>
            <person name="Simonnet F."/>
            <person name="Marques-Souza H."/>
            <person name="Tautz D."/>
            <person name="Tomoyasu Y."/>
            <person name="Trauner J."/>
            <person name="Van der Zee M."/>
            <person name="Vervoort M."/>
            <person name="Wittkopp N."/>
            <person name="Wimmer E.A."/>
            <person name="Yang X."/>
            <person name="Jones A.K."/>
            <person name="Sattelle D.B."/>
            <person name="Ebert P.R."/>
            <person name="Nelson D."/>
            <person name="Scott J.G."/>
            <person name="Beeman R.W."/>
            <person name="Muthukrishnan S."/>
            <person name="Kramer K.J."/>
            <person name="Arakane Y."/>
            <person name="Beeman R.W."/>
            <person name="Zhu Q."/>
            <person name="Hogenkamp D."/>
            <person name="Dixit R."/>
            <person name="Oppert B."/>
            <person name="Jiang H."/>
            <person name="Zou Z."/>
            <person name="Marshall J."/>
            <person name="Elpidina E."/>
            <person name="Vinokurov K."/>
            <person name="Oppert C."/>
            <person name="Zou Z."/>
            <person name="Evans J."/>
            <person name="Lu Z."/>
            <person name="Zhao P."/>
            <person name="Sumathipala N."/>
            <person name="Altincicek B."/>
            <person name="Vilcinskas A."/>
            <person name="Williams M."/>
            <person name="Hultmark D."/>
            <person name="Hetru C."/>
            <person name="Jiang H."/>
            <person name="Grimmelikhuijzen C.J."/>
            <person name="Hauser F."/>
            <person name="Cazzamali G."/>
            <person name="Williamson M."/>
            <person name="Park Y."/>
            <person name="Li B."/>
            <person name="Tanaka Y."/>
            <person name="Predel R."/>
            <person name="Neupert S."/>
            <person name="Schachtner J."/>
            <person name="Verleyen P."/>
            <person name="Raible F."/>
            <person name="Bork P."/>
            <person name="Friedrich M."/>
            <person name="Walden K.K."/>
            <person name="Robertson H.M."/>
            <person name="Angeli S."/>
            <person name="Foret S."/>
            <person name="Bucher G."/>
            <person name="Schuetz S."/>
            <person name="Maleszka R."/>
            <person name="Wimmer E.A."/>
            <person name="Beeman R.W."/>
            <person name="Lorenzen M."/>
            <person name="Tomoyasu Y."/>
            <person name="Miller S.C."/>
            <person name="Grossmann D."/>
            <person name="Bucher G."/>
        </authorList>
    </citation>
    <scope>NUCLEOTIDE SEQUENCE [LARGE SCALE GENOMIC DNA]</scope>
    <source>
        <strain evidence="9 10">Georgia GA2</strain>
    </source>
</reference>
<dbReference type="GO" id="GO:0008049">
    <property type="term" value="P:male courtship behavior"/>
    <property type="evidence" value="ECO:0000318"/>
    <property type="project" value="GO_Central"/>
</dbReference>
<dbReference type="PhylomeDB" id="D2A4G8"/>
<dbReference type="KEGG" id="tca:107398041"/>
<dbReference type="InParanoid" id="D2A4G8"/>
<keyword evidence="7 8" id="KW-0807">Transducer</keyword>
<keyword evidence="6 8" id="KW-0675">Receptor</keyword>
<feature type="transmembrane region" description="Helical" evidence="8">
    <location>
        <begin position="325"/>
        <end position="347"/>
    </location>
</feature>
<dbReference type="PANTHER" id="PTHR21143">
    <property type="entry name" value="INVERTEBRATE GUSTATORY RECEPTOR"/>
    <property type="match status" value="1"/>
</dbReference>
<accession>D2A4G8</accession>
<dbReference type="FunCoup" id="D2A4G8">
    <property type="interactions" value="37"/>
</dbReference>
<keyword evidence="3 8" id="KW-0812">Transmembrane</keyword>
<dbReference type="Pfam" id="PF08395">
    <property type="entry name" value="7tm_7"/>
    <property type="match status" value="1"/>
</dbReference>